<dbReference type="InterPro" id="IPR035985">
    <property type="entry name" value="Ubiquitin-activating_enz"/>
</dbReference>
<accession>A0A1Q2ZYU7</accession>
<name>A0A1Q2ZYU7_ZYGRO</name>
<dbReference type="Pfam" id="PF00899">
    <property type="entry name" value="ThiF"/>
    <property type="match status" value="1"/>
</dbReference>
<dbReference type="SUPFAM" id="SSF69572">
    <property type="entry name" value="Activating enzymes of the ubiquitin-like proteins"/>
    <property type="match status" value="1"/>
</dbReference>
<evidence type="ECO:0000313" key="2">
    <source>
        <dbReference type="EMBL" id="GAV48624.1"/>
    </source>
</evidence>
<dbReference type="Gene3D" id="3.40.50.720">
    <property type="entry name" value="NAD(P)-binding Rossmann-like Domain"/>
    <property type="match status" value="1"/>
</dbReference>
<dbReference type="GO" id="GO:0005829">
    <property type="term" value="C:cytosol"/>
    <property type="evidence" value="ECO:0007669"/>
    <property type="project" value="EnsemblFungi"/>
</dbReference>
<dbReference type="OrthoDB" id="1708823at2759"/>
<dbReference type="GO" id="GO:0019948">
    <property type="term" value="F:SUMO activating enzyme activity"/>
    <property type="evidence" value="ECO:0007669"/>
    <property type="project" value="EnsemblFungi"/>
</dbReference>
<comment type="caution">
    <text evidence="2">The sequence shown here is derived from an EMBL/GenBank/DDBJ whole genome shotgun (WGS) entry which is preliminary data.</text>
</comment>
<dbReference type="InterPro" id="IPR000594">
    <property type="entry name" value="ThiF_NAD_FAD-bd"/>
</dbReference>
<evidence type="ECO:0000259" key="1">
    <source>
        <dbReference type="Pfam" id="PF00899"/>
    </source>
</evidence>
<protein>
    <recommendedName>
        <fullName evidence="1">THIF-type NAD/FAD binding fold domain-containing protein</fullName>
    </recommendedName>
</protein>
<dbReference type="GO" id="GO:0031510">
    <property type="term" value="C:SUMO activating enzyme complex"/>
    <property type="evidence" value="ECO:0007669"/>
    <property type="project" value="EnsemblFungi"/>
</dbReference>
<dbReference type="EMBL" id="BDGX01000014">
    <property type="protein sequence ID" value="GAV48624.1"/>
    <property type="molecule type" value="Genomic_DNA"/>
</dbReference>
<reference evidence="2 3" key="1">
    <citation type="submission" date="2016-08" db="EMBL/GenBank/DDBJ databases">
        <title>Draft genome sequence of allopolyploid Zygosaccharomyces rouxii.</title>
        <authorList>
            <person name="Watanabe J."/>
            <person name="Uehara K."/>
            <person name="Mogi Y."/>
            <person name="Tsukioka Y."/>
        </authorList>
    </citation>
    <scope>NUCLEOTIDE SEQUENCE [LARGE SCALE GENOMIC DNA]</scope>
    <source>
        <strain evidence="2 3">NBRC 110957</strain>
    </source>
</reference>
<gene>
    <name evidence="2" type="ORF">ZYGR_0N00280</name>
</gene>
<sequence>MEPSQATAERLTRDEIDLYDRQIRLWGMAAQARMRSAKVLLIGLGSLGTEICKNVVLCGLGHLTILDDTVVQEEDLGSQFFIGSEDVGSLKLESAKARIQDLNPRVHLSFDTQSIESKDADFYKGFDLVIGTELNTSQMVKLNELTRKYNIPIYLAGSNGLFAYIFVDLIQFDAEDEKLKGSQPTEKGQISTNTEVTEVKTRTDEDDDKKVFEVINTRHHYKSFQQMIKTASLEGRLNRRQIKRLSSAVPLTLALLRAEHEIGQLNFLTLKEKAVETCRQLGVPETVLNDTYVEQFTKQEGVQFAPVSAIVGGAIAQDVINILGKRQPPLSNFIVFDGITLDMPIFEF</sequence>
<organism evidence="2 3">
    <name type="scientific">Zygosaccharomyces rouxii</name>
    <dbReference type="NCBI Taxonomy" id="4956"/>
    <lineage>
        <taxon>Eukaryota</taxon>
        <taxon>Fungi</taxon>
        <taxon>Dikarya</taxon>
        <taxon>Ascomycota</taxon>
        <taxon>Saccharomycotina</taxon>
        <taxon>Saccharomycetes</taxon>
        <taxon>Saccharomycetales</taxon>
        <taxon>Saccharomycetaceae</taxon>
        <taxon>Zygosaccharomyces</taxon>
    </lineage>
</organism>
<proteinExistence type="predicted"/>
<dbReference type="CDD" id="cd01492">
    <property type="entry name" value="Aos1_SUMO"/>
    <property type="match status" value="1"/>
</dbReference>
<feature type="domain" description="THIF-type NAD/FAD binding fold" evidence="1">
    <location>
        <begin position="19"/>
        <end position="345"/>
    </location>
</feature>
<dbReference type="PANTHER" id="PTHR10953:SF162">
    <property type="entry name" value="SUMO-ACTIVATING ENZYME SUBUNIT 1"/>
    <property type="match status" value="1"/>
</dbReference>
<evidence type="ECO:0000313" key="3">
    <source>
        <dbReference type="Proteomes" id="UP000187013"/>
    </source>
</evidence>
<dbReference type="AlphaFoldDB" id="A0A1Q2ZYU7"/>
<dbReference type="PANTHER" id="PTHR10953">
    <property type="entry name" value="UBIQUITIN-ACTIVATING ENZYME E1"/>
    <property type="match status" value="1"/>
</dbReference>
<dbReference type="GO" id="GO:0016925">
    <property type="term" value="P:protein sumoylation"/>
    <property type="evidence" value="ECO:0007669"/>
    <property type="project" value="EnsemblFungi"/>
</dbReference>
<dbReference type="eggNOG" id="KOG2014">
    <property type="taxonomic scope" value="Eukaryota"/>
</dbReference>
<dbReference type="InterPro" id="IPR045886">
    <property type="entry name" value="ThiF/MoeB/HesA"/>
</dbReference>
<dbReference type="Proteomes" id="UP000187013">
    <property type="component" value="Unassembled WGS sequence"/>
</dbReference>
<dbReference type="OMA" id="EFFGQFD"/>